<evidence type="ECO:0000313" key="3">
    <source>
        <dbReference type="Proteomes" id="UP000195570"/>
    </source>
</evidence>
<comment type="caution">
    <text evidence="2">The sequence shown here is derived from an EMBL/GenBank/DDBJ whole genome shotgun (WGS) entry which is preliminary data.</text>
</comment>
<feature type="domain" description="AB hydrolase-1" evidence="1">
    <location>
        <begin position="49"/>
        <end position="159"/>
    </location>
</feature>
<evidence type="ECO:0000313" key="2">
    <source>
        <dbReference type="EMBL" id="SCU65916.1"/>
    </source>
</evidence>
<accession>A0A1G4I2H5</accession>
<dbReference type="EMBL" id="CZPT02000457">
    <property type="protein sequence ID" value="SCU65916.1"/>
    <property type="molecule type" value="Genomic_DNA"/>
</dbReference>
<dbReference type="AlphaFoldDB" id="A0A1G4I2H5"/>
<dbReference type="SUPFAM" id="SSF53474">
    <property type="entry name" value="alpha/beta-Hydrolases"/>
    <property type="match status" value="1"/>
</dbReference>
<dbReference type="InterPro" id="IPR029058">
    <property type="entry name" value="AB_hydrolase_fold"/>
</dbReference>
<protein>
    <submittedName>
        <fullName evidence="2">Alpha/beta hydrolase family, putative</fullName>
    </submittedName>
</protein>
<dbReference type="Gene3D" id="3.40.50.1820">
    <property type="entry name" value="alpha/beta hydrolase"/>
    <property type="match status" value="1"/>
</dbReference>
<keyword evidence="2" id="KW-0378">Hydrolase</keyword>
<name>A0A1G4I2H5_TRYEQ</name>
<evidence type="ECO:0000259" key="1">
    <source>
        <dbReference type="Pfam" id="PF00561"/>
    </source>
</evidence>
<proteinExistence type="predicted"/>
<reference evidence="2" key="1">
    <citation type="submission" date="2016-09" db="EMBL/GenBank/DDBJ databases">
        <authorList>
            <person name="Hebert L."/>
            <person name="Moumen B."/>
        </authorList>
    </citation>
    <scope>NUCLEOTIDE SEQUENCE [LARGE SCALE GENOMIC DNA]</scope>
    <source>
        <strain evidence="2">OVI</strain>
    </source>
</reference>
<dbReference type="Proteomes" id="UP000195570">
    <property type="component" value="Unassembled WGS sequence"/>
</dbReference>
<keyword evidence="3" id="KW-1185">Reference proteome</keyword>
<dbReference type="Pfam" id="PF00561">
    <property type="entry name" value="Abhydrolase_1"/>
    <property type="match status" value="1"/>
</dbReference>
<dbReference type="InterPro" id="IPR000073">
    <property type="entry name" value="AB_hydrolase_1"/>
</dbReference>
<dbReference type="GeneID" id="92380256"/>
<dbReference type="SMR" id="A0A1G4I2H5"/>
<gene>
    <name evidence="2" type="ORF">TEOVI_000632200</name>
</gene>
<sequence length="317" mass="34459">MNVINRMLSRGHVAASASLPIKERPFPVNYGLSTFKWHLDSRKPSKAILLHDLFGSSAYWQMLLHESLGRLPCSGLTPLVPLELFAVDFRGHNHSKSLPCPEEGRAFTMACAADIMLLQQQVLRADAKLVGIGFGALVACQAALHSPESGIDSLVLIVNGPSDLLACEPARYSLPSFISDIPKEISSVADLEHHLHKRVPNEAERALILSTVEQREGTVGFKFNETLFQFRGPLCGFSDVGPENIFTKPVTVIQCGSEEFSGEAKSDFMKHFPKAKFVLFEGDRSGGISGLSAQGPAVTRTLLEAMELLGETTGGEE</sequence>
<dbReference type="RefSeq" id="XP_067077429.1">
    <property type="nucleotide sequence ID" value="XM_067221328.1"/>
</dbReference>
<dbReference type="GO" id="GO:0016787">
    <property type="term" value="F:hydrolase activity"/>
    <property type="evidence" value="ECO:0007669"/>
    <property type="project" value="UniProtKB-KW"/>
</dbReference>
<organism evidence="2 3">
    <name type="scientific">Trypanosoma equiperdum</name>
    <dbReference type="NCBI Taxonomy" id="5694"/>
    <lineage>
        <taxon>Eukaryota</taxon>
        <taxon>Discoba</taxon>
        <taxon>Euglenozoa</taxon>
        <taxon>Kinetoplastea</taxon>
        <taxon>Metakinetoplastina</taxon>
        <taxon>Trypanosomatida</taxon>
        <taxon>Trypanosomatidae</taxon>
        <taxon>Trypanosoma</taxon>
    </lineage>
</organism>
<dbReference type="VEuPathDB" id="TriTrypDB:TEOVI_000632200"/>